<dbReference type="GO" id="GO:0016874">
    <property type="term" value="F:ligase activity"/>
    <property type="evidence" value="ECO:0007669"/>
    <property type="project" value="UniProtKB-KW"/>
</dbReference>
<dbReference type="PANTHER" id="PTHR10039:SF17">
    <property type="entry name" value="FUNGAL STAND N-TERMINAL GOODBYE DOMAIN-CONTAINING PROTEIN-RELATED"/>
    <property type="match status" value="1"/>
</dbReference>
<evidence type="ECO:0000256" key="1">
    <source>
        <dbReference type="ARBA" id="ARBA00022737"/>
    </source>
</evidence>
<evidence type="ECO:0000313" key="3">
    <source>
        <dbReference type="Proteomes" id="UP001152795"/>
    </source>
</evidence>
<keyword evidence="2" id="KW-0436">Ligase</keyword>
<proteinExistence type="predicted"/>
<dbReference type="Gene3D" id="3.40.50.300">
    <property type="entry name" value="P-loop containing nucleotide triphosphate hydrolases"/>
    <property type="match status" value="1"/>
</dbReference>
<dbReference type="InterPro" id="IPR015943">
    <property type="entry name" value="WD40/YVTN_repeat-like_dom_sf"/>
</dbReference>
<dbReference type="SUPFAM" id="SSF52540">
    <property type="entry name" value="P-loop containing nucleoside triphosphate hydrolases"/>
    <property type="match status" value="1"/>
</dbReference>
<organism evidence="2 3">
    <name type="scientific">Paramuricea clavata</name>
    <name type="common">Red gorgonian</name>
    <name type="synonym">Violescent sea-whip</name>
    <dbReference type="NCBI Taxonomy" id="317549"/>
    <lineage>
        <taxon>Eukaryota</taxon>
        <taxon>Metazoa</taxon>
        <taxon>Cnidaria</taxon>
        <taxon>Anthozoa</taxon>
        <taxon>Octocorallia</taxon>
        <taxon>Malacalcyonacea</taxon>
        <taxon>Plexauridae</taxon>
        <taxon>Paramuricea</taxon>
    </lineage>
</organism>
<dbReference type="Pfam" id="PF24883">
    <property type="entry name" value="NPHP3_N"/>
    <property type="match status" value="1"/>
</dbReference>
<dbReference type="EMBL" id="CACRXK020008297">
    <property type="protein sequence ID" value="CAB4014427.1"/>
    <property type="molecule type" value="Genomic_DNA"/>
</dbReference>
<keyword evidence="1" id="KW-0677">Repeat</keyword>
<dbReference type="Proteomes" id="UP001152795">
    <property type="component" value="Unassembled WGS sequence"/>
</dbReference>
<dbReference type="AlphaFoldDB" id="A0A6S7IAY9"/>
<gene>
    <name evidence="2" type="ORF">PACLA_8A010511</name>
</gene>
<dbReference type="Pfam" id="PF18738">
    <property type="entry name" value="HEPN_DZIP3"/>
    <property type="match status" value="1"/>
</dbReference>
<name>A0A6S7IAY9_PARCT</name>
<dbReference type="InterPro" id="IPR011044">
    <property type="entry name" value="Quino_amine_DH_bsu"/>
</dbReference>
<dbReference type="SUPFAM" id="SSF50969">
    <property type="entry name" value="YVTN repeat-like/Quinoprotein amine dehydrogenase"/>
    <property type="match status" value="1"/>
</dbReference>
<dbReference type="InterPro" id="IPR027417">
    <property type="entry name" value="P-loop_NTPase"/>
</dbReference>
<dbReference type="InterPro" id="IPR041249">
    <property type="entry name" value="HEPN_DZIP3"/>
</dbReference>
<dbReference type="SUPFAM" id="SSF50978">
    <property type="entry name" value="WD40 repeat-like"/>
    <property type="match status" value="1"/>
</dbReference>
<dbReference type="PANTHER" id="PTHR10039">
    <property type="entry name" value="AMELOGENIN"/>
    <property type="match status" value="1"/>
</dbReference>
<sequence>MYRNEVYGHIPNAQYDDATFERLWQDISKPLIKLLVIRSDIDELKVTPLSSEEESYVEKLKEWKELEDGLLEKNDDVERKINDMAKEFMKLRDTVATSNLSKVDQLAKFDFTGKIDGLCKRFQDSARKWFFDELSSWFTDEESGVMILTAGPGVGKSVLSAKVCELFKQCGQLAAYHFCDFRKSDYTKPSSILQSLASQMCDNVEGFRDKLIEILGHENSRNSLSDAFRVLLHDPLHALHRRKPMLIVVDALDESKTDDKSEFLELISDEFPELPKWMKILITSRPELQVKKKLEHFNPVEIHPDDYDHEQDLKHFFRGSLPNLSEDNIIALVRNCEGSFLYAYYLVKELKEMNFVDEANISDYAPKGISGFYEKQFKHLRAGLQGFKPNILKGFVNIVSASKAPLPIKILFECIYLSDEEYEIRNAISNIISEILPVYNDCLTVYHKSLTDWLTLDGYEEHAFAADIAEGTKCLWQACKRIYREIDFQKTVSDFELTREREYALENGGEYLVFVGDTEDFHWLVHVRLNALKLEFCDNFNVDFCRILRMYKTILTEQLYLSIVQHYYISKIFRSMSILESEYLTFRFVYLQSIANGYFDFLKKSIGCKSSARHVLDEAVEMWLEKVTNVNGSDYRIISNAVFSDKLRHIVSSPDNKLLVCLYLNLKVAVFELPSLTIIFELELKQAELSQKDYMHHSILTFSPDSSYFLCNSIRSCVCIRKRKEESFIPHGPANIESCSFSSCGLKLITVEKSLGGVYNSIVKVWDVKKKDVLVQVEMTSPVAVSYCCFSSCNAYIFGIRRYECYLFIWDSATLKELGIKRLCSDTCFTDKDKYQTFPREIPLKHTFIERCHFHLPSGEIICVIPASCCTKSFTWKNRKCVAFSIPSSTLVVYDFINQDVIDRFKIDCLPCGTRINCLSKLNATNFLVCLDSILVVILSFTTTEESSVADFVNSVVKCCTVSPDNLYIACCYENCILTIMSVNNGETLQNVVLQHPPEACWWSESYLWVVCRGVVVKYSYDSTNTTVLGNNLKECDINFHTVLKFAEGVLVVSLNKEREISIFKICNEKLCSQQCPKSIFASSVAISSDRCAVLLYRWAFSSYQLWEAGCENRWELHSAGKLDNLKTEVDSLYLTGLQNHRSSLWLIQDDNDDFFAGDFSLGRIDFSIGTPCLHSIASFWSFTAIKACYVPSNFVLIFLPKCLHVVNISKGATIAK</sequence>
<protein>
    <submittedName>
        <fullName evidence="2">E3 ubiquitin- ligase DZIP3</fullName>
    </submittedName>
</protein>
<accession>A0A6S7IAY9</accession>
<keyword evidence="3" id="KW-1185">Reference proteome</keyword>
<dbReference type="PROSITE" id="PS50837">
    <property type="entry name" value="NACHT"/>
    <property type="match status" value="1"/>
</dbReference>
<dbReference type="InterPro" id="IPR007111">
    <property type="entry name" value="NACHT_NTPase"/>
</dbReference>
<reference evidence="2" key="1">
    <citation type="submission" date="2020-04" db="EMBL/GenBank/DDBJ databases">
        <authorList>
            <person name="Alioto T."/>
            <person name="Alioto T."/>
            <person name="Gomez Garrido J."/>
        </authorList>
    </citation>
    <scope>NUCLEOTIDE SEQUENCE</scope>
    <source>
        <strain evidence="2">A484AB</strain>
    </source>
</reference>
<dbReference type="Gene3D" id="2.130.10.10">
    <property type="entry name" value="YVTN repeat-like/Quinoprotein amine dehydrogenase"/>
    <property type="match status" value="1"/>
</dbReference>
<comment type="caution">
    <text evidence="2">The sequence shown here is derived from an EMBL/GenBank/DDBJ whole genome shotgun (WGS) entry which is preliminary data.</text>
</comment>
<dbReference type="InterPro" id="IPR036322">
    <property type="entry name" value="WD40_repeat_dom_sf"/>
</dbReference>
<evidence type="ECO:0000313" key="2">
    <source>
        <dbReference type="EMBL" id="CAB4014427.1"/>
    </source>
</evidence>
<dbReference type="InterPro" id="IPR056884">
    <property type="entry name" value="NPHP3-like_N"/>
</dbReference>
<feature type="non-terminal residue" evidence="2">
    <location>
        <position position="1217"/>
    </location>
</feature>
<dbReference type="OrthoDB" id="5106486at2759"/>